<protein>
    <submittedName>
        <fullName evidence="1">Uncharacterized protein</fullName>
    </submittedName>
</protein>
<evidence type="ECO:0000313" key="1">
    <source>
        <dbReference type="EMBL" id="KAK4764625.1"/>
    </source>
</evidence>
<dbReference type="EMBL" id="JAXQNO010000023">
    <property type="protein sequence ID" value="KAK4764625.1"/>
    <property type="molecule type" value="Genomic_DNA"/>
</dbReference>
<evidence type="ECO:0000313" key="2">
    <source>
        <dbReference type="Proteomes" id="UP001346149"/>
    </source>
</evidence>
<dbReference type="AlphaFoldDB" id="A0AAN7KCC5"/>
<accession>A0AAN7KCC5</accession>
<comment type="caution">
    <text evidence="1">The sequence shown here is derived from an EMBL/GenBank/DDBJ whole genome shotgun (WGS) entry which is preliminary data.</text>
</comment>
<organism evidence="1 2">
    <name type="scientific">Trapa natans</name>
    <name type="common">Water chestnut</name>
    <dbReference type="NCBI Taxonomy" id="22666"/>
    <lineage>
        <taxon>Eukaryota</taxon>
        <taxon>Viridiplantae</taxon>
        <taxon>Streptophyta</taxon>
        <taxon>Embryophyta</taxon>
        <taxon>Tracheophyta</taxon>
        <taxon>Spermatophyta</taxon>
        <taxon>Magnoliopsida</taxon>
        <taxon>eudicotyledons</taxon>
        <taxon>Gunneridae</taxon>
        <taxon>Pentapetalae</taxon>
        <taxon>rosids</taxon>
        <taxon>malvids</taxon>
        <taxon>Myrtales</taxon>
        <taxon>Lythraceae</taxon>
        <taxon>Trapa</taxon>
    </lineage>
</organism>
<sequence>MVHFSDVFSTAKGVSKSATMANTLCHLVLYGVGFSSVTQRCDKDSYKRGSNIYIFAPKILPRKKLGAALLLVGLRFYLILTTGGIGRSVGALAVPEVSATALFLAALSVVHFSCSAAVPLDTPPETVCSDKLQTIQDFSDLLFTENEDLVAFVLMQLKEPRATMERAVAALVRSSRSHEPQWRGQRQPL</sequence>
<keyword evidence="2" id="KW-1185">Reference proteome</keyword>
<name>A0AAN7KCC5_TRANT</name>
<gene>
    <name evidence="1" type="ORF">SAY86_025715</name>
</gene>
<proteinExistence type="predicted"/>
<reference evidence="1 2" key="1">
    <citation type="journal article" date="2023" name="Hortic Res">
        <title>Pangenome of water caltrop reveals structural variations and asymmetric subgenome divergence after allopolyploidization.</title>
        <authorList>
            <person name="Zhang X."/>
            <person name="Chen Y."/>
            <person name="Wang L."/>
            <person name="Yuan Y."/>
            <person name="Fang M."/>
            <person name="Shi L."/>
            <person name="Lu R."/>
            <person name="Comes H.P."/>
            <person name="Ma Y."/>
            <person name="Chen Y."/>
            <person name="Huang G."/>
            <person name="Zhou Y."/>
            <person name="Zheng Z."/>
            <person name="Qiu Y."/>
        </authorList>
    </citation>
    <scope>NUCLEOTIDE SEQUENCE [LARGE SCALE GENOMIC DNA]</scope>
    <source>
        <strain evidence="1">F231</strain>
    </source>
</reference>
<dbReference type="Proteomes" id="UP001346149">
    <property type="component" value="Unassembled WGS sequence"/>
</dbReference>